<feature type="compositionally biased region" description="Acidic residues" evidence="8">
    <location>
        <begin position="502"/>
        <end position="511"/>
    </location>
</feature>
<protein>
    <recommendedName>
        <fullName evidence="7">Non-homologous end-joining factor 1</fullName>
    </recommendedName>
</protein>
<dbReference type="InterPro" id="IPR052287">
    <property type="entry name" value="NHEJ_factor"/>
</dbReference>
<dbReference type="PANTHER" id="PTHR32235">
    <property type="entry name" value="NON-HOMOLOGOUS END-JOINING FACTOR 1"/>
    <property type="match status" value="1"/>
</dbReference>
<dbReference type="GO" id="GO:0006303">
    <property type="term" value="P:double-strand break repair via nonhomologous end joining"/>
    <property type="evidence" value="ECO:0007669"/>
    <property type="project" value="TreeGrafter"/>
</dbReference>
<dbReference type="Pfam" id="PF21928">
    <property type="entry name" value="XLF_CC"/>
    <property type="match status" value="1"/>
</dbReference>
<keyword evidence="5" id="KW-0539">Nucleus</keyword>
<evidence type="ECO:0000256" key="7">
    <source>
        <dbReference type="ARBA" id="ARBA00044529"/>
    </source>
</evidence>
<feature type="compositionally biased region" description="Basic and acidic residues" evidence="8">
    <location>
        <begin position="512"/>
        <end position="531"/>
    </location>
</feature>
<sequence length="541" mass="61034">MSCWRVLQLDESSKSDVPQLLIKPVFGPKSYTIFLTDLSNIWGEDLDLDGILQRSSEQKSPIEVSKHDTSQLPILLSNIAKSLTYADDTVCRITRDDAEGVILHTNTRLPEPLDSLRWRFMLKKQAATTLKNELILPLLVSAHIQHERVNNLTSIIQEKDRAITRLVDQYESSHLDLASVFPSIGGSKPGRRIVKREQAARHIPALRDFEEKKWKRETSQLRDGHVCELGLFQEALSECNPEVPTHMRSDRRENAWWQSVSSVLQVSTSFLRPERKSKSPQGPILEAEDDETETEDEFETHENFKSRGIGQKDVQTTSKPQNSNKTTKVLKDPVTGDNNDTDTEEDDDGDLDTAPRRQSHSQSSSAQEPPKKLPARVKSPELVPSLSPSSSPSPAKPKPSTVPKGKGFKIGGTRTKSSAEEPPLEKNNQSLEREPSPMNTHASQNPPKRGFVIGGKRNPPLESREASHALNSPPIDVEHQLIPNKQPSPQRATQPQKKVATPEEEEREETAEEKAERRRRELKRKNEELAKKQAQKKKKRF</sequence>
<feature type="compositionally biased region" description="Polar residues" evidence="8">
    <location>
        <begin position="483"/>
        <end position="496"/>
    </location>
</feature>
<gene>
    <name evidence="11" type="ORF">B0J11DRAFT_507880</name>
</gene>
<comment type="caution">
    <text evidence="11">The sequence shown here is derived from an EMBL/GenBank/DDBJ whole genome shotgun (WGS) entry which is preliminary data.</text>
</comment>
<keyword evidence="12" id="KW-1185">Reference proteome</keyword>
<keyword evidence="2" id="KW-0227">DNA damage</keyword>
<evidence type="ECO:0000256" key="5">
    <source>
        <dbReference type="ARBA" id="ARBA00023242"/>
    </source>
</evidence>
<dbReference type="GO" id="GO:0045027">
    <property type="term" value="F:DNA end binding"/>
    <property type="evidence" value="ECO:0007669"/>
    <property type="project" value="TreeGrafter"/>
</dbReference>
<dbReference type="GO" id="GO:0032807">
    <property type="term" value="C:DNA ligase IV complex"/>
    <property type="evidence" value="ECO:0007669"/>
    <property type="project" value="TreeGrafter"/>
</dbReference>
<dbReference type="CDD" id="cd22285">
    <property type="entry name" value="HD_XLF_N"/>
    <property type="match status" value="1"/>
</dbReference>
<feature type="compositionally biased region" description="Acidic residues" evidence="8">
    <location>
        <begin position="339"/>
        <end position="351"/>
    </location>
</feature>
<evidence type="ECO:0000256" key="2">
    <source>
        <dbReference type="ARBA" id="ARBA00022763"/>
    </source>
</evidence>
<keyword evidence="4" id="KW-0234">DNA repair</keyword>
<comment type="subcellular location">
    <subcellularLocation>
        <location evidence="1">Nucleus</location>
    </subcellularLocation>
</comment>
<feature type="compositionally biased region" description="Low complexity" evidence="8">
    <location>
        <begin position="380"/>
        <end position="404"/>
    </location>
</feature>
<dbReference type="AlphaFoldDB" id="A0A9P9IIS5"/>
<proteinExistence type="inferred from homology"/>
<comment type="similarity">
    <text evidence="6">Belongs to the XRCC4-XLF family. XLF subfamily.</text>
</comment>
<keyword evidence="3" id="KW-0238">DNA-binding</keyword>
<dbReference type="EMBL" id="JAGMWT010000010">
    <property type="protein sequence ID" value="KAH7120830.1"/>
    <property type="molecule type" value="Genomic_DNA"/>
</dbReference>
<dbReference type="Proteomes" id="UP000700596">
    <property type="component" value="Unassembled WGS sequence"/>
</dbReference>
<evidence type="ECO:0000256" key="8">
    <source>
        <dbReference type="SAM" id="MobiDB-lite"/>
    </source>
</evidence>
<dbReference type="PANTHER" id="PTHR32235:SF1">
    <property type="entry name" value="NON-HOMOLOGOUS END-JOINING FACTOR 1"/>
    <property type="match status" value="1"/>
</dbReference>
<feature type="region of interest" description="Disordered" evidence="8">
    <location>
        <begin position="271"/>
        <end position="541"/>
    </location>
</feature>
<feature type="compositionally biased region" description="Polar residues" evidence="8">
    <location>
        <begin position="437"/>
        <end position="446"/>
    </location>
</feature>
<dbReference type="Gene3D" id="2.170.210.10">
    <property type="entry name" value="DNA double-strand break repair and VJ recombination XRCC4, N-terminal"/>
    <property type="match status" value="1"/>
</dbReference>
<dbReference type="OrthoDB" id="2155935at2759"/>
<evidence type="ECO:0000313" key="12">
    <source>
        <dbReference type="Proteomes" id="UP000700596"/>
    </source>
</evidence>
<accession>A0A9P9IIS5</accession>
<dbReference type="InterPro" id="IPR038051">
    <property type="entry name" value="XRCC4-like_N_sf"/>
</dbReference>
<name>A0A9P9IIS5_9PLEO</name>
<evidence type="ECO:0000256" key="4">
    <source>
        <dbReference type="ARBA" id="ARBA00023204"/>
    </source>
</evidence>
<reference evidence="11" key="1">
    <citation type="journal article" date="2021" name="Nat. Commun.">
        <title>Genetic determinants of endophytism in the Arabidopsis root mycobiome.</title>
        <authorList>
            <person name="Mesny F."/>
            <person name="Miyauchi S."/>
            <person name="Thiergart T."/>
            <person name="Pickel B."/>
            <person name="Atanasova L."/>
            <person name="Karlsson M."/>
            <person name="Huettel B."/>
            <person name="Barry K.W."/>
            <person name="Haridas S."/>
            <person name="Chen C."/>
            <person name="Bauer D."/>
            <person name="Andreopoulos W."/>
            <person name="Pangilinan J."/>
            <person name="LaButti K."/>
            <person name="Riley R."/>
            <person name="Lipzen A."/>
            <person name="Clum A."/>
            <person name="Drula E."/>
            <person name="Henrissat B."/>
            <person name="Kohler A."/>
            <person name="Grigoriev I.V."/>
            <person name="Martin F.M."/>
            <person name="Hacquard S."/>
        </authorList>
    </citation>
    <scope>NUCLEOTIDE SEQUENCE</scope>
    <source>
        <strain evidence="11">MPI-CAGE-CH-0243</strain>
    </source>
</reference>
<feature type="domain" description="XLF-like coiled-coil region" evidence="10">
    <location>
        <begin position="127"/>
        <end position="177"/>
    </location>
</feature>
<evidence type="ECO:0000256" key="1">
    <source>
        <dbReference type="ARBA" id="ARBA00004123"/>
    </source>
</evidence>
<dbReference type="InterPro" id="IPR053829">
    <property type="entry name" value="XLF-like_CC"/>
</dbReference>
<feature type="domain" description="XLF-like N-terminal" evidence="9">
    <location>
        <begin position="4"/>
        <end position="124"/>
    </location>
</feature>
<evidence type="ECO:0000313" key="11">
    <source>
        <dbReference type="EMBL" id="KAH7120830.1"/>
    </source>
</evidence>
<evidence type="ECO:0000256" key="3">
    <source>
        <dbReference type="ARBA" id="ARBA00023125"/>
    </source>
</evidence>
<evidence type="ECO:0000259" key="10">
    <source>
        <dbReference type="Pfam" id="PF21928"/>
    </source>
</evidence>
<dbReference type="InterPro" id="IPR015381">
    <property type="entry name" value="XLF-like_N"/>
</dbReference>
<evidence type="ECO:0000256" key="6">
    <source>
        <dbReference type="ARBA" id="ARBA00025747"/>
    </source>
</evidence>
<feature type="compositionally biased region" description="Acidic residues" evidence="8">
    <location>
        <begin position="286"/>
        <end position="299"/>
    </location>
</feature>
<evidence type="ECO:0000259" key="9">
    <source>
        <dbReference type="Pfam" id="PF09302"/>
    </source>
</evidence>
<feature type="compositionally biased region" description="Polar residues" evidence="8">
    <location>
        <begin position="313"/>
        <end position="327"/>
    </location>
</feature>
<dbReference type="Pfam" id="PF09302">
    <property type="entry name" value="XLF"/>
    <property type="match status" value="1"/>
</dbReference>
<organism evidence="11 12">
    <name type="scientific">Dendryphion nanum</name>
    <dbReference type="NCBI Taxonomy" id="256645"/>
    <lineage>
        <taxon>Eukaryota</taxon>
        <taxon>Fungi</taxon>
        <taxon>Dikarya</taxon>
        <taxon>Ascomycota</taxon>
        <taxon>Pezizomycotina</taxon>
        <taxon>Dothideomycetes</taxon>
        <taxon>Pleosporomycetidae</taxon>
        <taxon>Pleosporales</taxon>
        <taxon>Torulaceae</taxon>
        <taxon>Dendryphion</taxon>
    </lineage>
</organism>